<proteinExistence type="predicted"/>
<keyword evidence="2" id="KW-1185">Reference proteome</keyword>
<evidence type="ECO:0000313" key="2">
    <source>
        <dbReference type="Proteomes" id="UP000000686"/>
    </source>
</evidence>
<evidence type="ECO:0000313" key="1">
    <source>
        <dbReference type="EMBL" id="AEF22167.1"/>
    </source>
</evidence>
<name>F6ABH5_PSEF1</name>
<dbReference type="STRING" id="743720.Psefu_2200"/>
<dbReference type="KEGG" id="pfv:Psefu_2200"/>
<dbReference type="Proteomes" id="UP000000686">
    <property type="component" value="Chromosome"/>
</dbReference>
<dbReference type="EMBL" id="CP002727">
    <property type="protein sequence ID" value="AEF22167.1"/>
    <property type="molecule type" value="Genomic_DNA"/>
</dbReference>
<protein>
    <submittedName>
        <fullName evidence="1">Uncharacterized protein</fullName>
    </submittedName>
</protein>
<dbReference type="AlphaFoldDB" id="F6ABH5"/>
<accession>F6ABH5</accession>
<sequence length="48" mass="5912">MLPRSNTTLLKRKAHHFHLIDINDQISIDFLFFWLLNSRPYFNPLLKW</sequence>
<dbReference type="HOGENOM" id="CLU_3156800_0_0_6"/>
<reference evidence="1 2" key="1">
    <citation type="submission" date="2011-04" db="EMBL/GenBank/DDBJ databases">
        <title>Complete sequence of Pseudomonas fulva 12-X.</title>
        <authorList>
            <consortium name="US DOE Joint Genome Institute"/>
            <person name="Lucas S."/>
            <person name="Han J."/>
            <person name="Lapidus A."/>
            <person name="Cheng J.-F."/>
            <person name="Goodwin L."/>
            <person name="Pitluck S."/>
            <person name="Peters L."/>
            <person name="Mikhailova N."/>
            <person name="Pagani I."/>
            <person name="Davenport K."/>
            <person name="Han C."/>
            <person name="Tapia R."/>
            <person name="Land M."/>
            <person name="Hauser L."/>
            <person name="Kyrpides N."/>
            <person name="Ivanova N."/>
            <person name="Pagani I."/>
            <person name="Lcollab F.I."/>
            <person name="Woyke T."/>
        </authorList>
    </citation>
    <scope>NUCLEOTIDE SEQUENCE [LARGE SCALE GENOMIC DNA]</scope>
    <source>
        <strain evidence="2">12-X</strain>
    </source>
</reference>
<gene>
    <name evidence="1" type="ordered locus">Psefu_2200</name>
</gene>
<organism evidence="1 2">
    <name type="scientific">Pseudomonas fulva (strain 12-X)</name>
    <dbReference type="NCBI Taxonomy" id="743720"/>
    <lineage>
        <taxon>Bacteria</taxon>
        <taxon>Pseudomonadati</taxon>
        <taxon>Pseudomonadota</taxon>
        <taxon>Gammaproteobacteria</taxon>
        <taxon>Pseudomonadales</taxon>
        <taxon>Pseudomonadaceae</taxon>
        <taxon>Pseudomonas</taxon>
    </lineage>
</organism>